<comment type="caution">
    <text evidence="3">The sequence shown here is derived from an EMBL/GenBank/DDBJ whole genome shotgun (WGS) entry which is preliminary data.</text>
</comment>
<dbReference type="Pfam" id="PF00059">
    <property type="entry name" value="Lectin_C"/>
    <property type="match status" value="1"/>
</dbReference>
<keyword evidence="4" id="KW-1185">Reference proteome</keyword>
<proteinExistence type="predicted"/>
<feature type="domain" description="C-type lectin" evidence="2">
    <location>
        <begin position="27"/>
        <end position="119"/>
    </location>
</feature>
<dbReference type="Proteomes" id="UP001163046">
    <property type="component" value="Unassembled WGS sequence"/>
</dbReference>
<protein>
    <recommendedName>
        <fullName evidence="2">C-type lectin domain-containing protein</fullName>
    </recommendedName>
</protein>
<dbReference type="PROSITE" id="PS50041">
    <property type="entry name" value="C_TYPE_LECTIN_2"/>
    <property type="match status" value="1"/>
</dbReference>
<dbReference type="AlphaFoldDB" id="A0A9W9Z1V6"/>
<keyword evidence="1" id="KW-0732">Signal</keyword>
<dbReference type="Gene3D" id="3.10.100.10">
    <property type="entry name" value="Mannose-Binding Protein A, subunit A"/>
    <property type="match status" value="1"/>
</dbReference>
<gene>
    <name evidence="3" type="ORF">OS493_016752</name>
</gene>
<dbReference type="InterPro" id="IPR016186">
    <property type="entry name" value="C-type_lectin-like/link_sf"/>
</dbReference>
<reference evidence="3" key="1">
    <citation type="submission" date="2023-01" db="EMBL/GenBank/DDBJ databases">
        <title>Genome assembly of the deep-sea coral Lophelia pertusa.</title>
        <authorList>
            <person name="Herrera S."/>
            <person name="Cordes E."/>
        </authorList>
    </citation>
    <scope>NUCLEOTIDE SEQUENCE</scope>
    <source>
        <strain evidence="3">USNM1676648</strain>
        <tissue evidence="3">Polyp</tissue>
    </source>
</reference>
<evidence type="ECO:0000256" key="1">
    <source>
        <dbReference type="SAM" id="SignalP"/>
    </source>
</evidence>
<dbReference type="SUPFAM" id="SSF56436">
    <property type="entry name" value="C-type lectin-like"/>
    <property type="match status" value="1"/>
</dbReference>
<dbReference type="SMART" id="SM00034">
    <property type="entry name" value="CLECT"/>
    <property type="match status" value="1"/>
</dbReference>
<organism evidence="3 4">
    <name type="scientific">Desmophyllum pertusum</name>
    <dbReference type="NCBI Taxonomy" id="174260"/>
    <lineage>
        <taxon>Eukaryota</taxon>
        <taxon>Metazoa</taxon>
        <taxon>Cnidaria</taxon>
        <taxon>Anthozoa</taxon>
        <taxon>Hexacorallia</taxon>
        <taxon>Scleractinia</taxon>
        <taxon>Caryophylliina</taxon>
        <taxon>Caryophylliidae</taxon>
        <taxon>Desmophyllum</taxon>
    </lineage>
</organism>
<dbReference type="InterPro" id="IPR016187">
    <property type="entry name" value="CTDL_fold"/>
</dbReference>
<feature type="chain" id="PRO_5040891300" description="C-type lectin domain-containing protein" evidence="1">
    <location>
        <begin position="24"/>
        <end position="199"/>
    </location>
</feature>
<dbReference type="InterPro" id="IPR001304">
    <property type="entry name" value="C-type_lectin-like"/>
</dbReference>
<name>A0A9W9Z1V6_9CNID</name>
<feature type="signal peptide" evidence="1">
    <location>
        <begin position="1"/>
        <end position="23"/>
    </location>
</feature>
<dbReference type="OrthoDB" id="5976046at2759"/>
<dbReference type="EMBL" id="MU826834">
    <property type="protein sequence ID" value="KAJ7372829.1"/>
    <property type="molecule type" value="Genomic_DNA"/>
</dbReference>
<dbReference type="PANTHER" id="PTHR22803">
    <property type="entry name" value="MANNOSE, PHOSPHOLIPASE, LECTIN RECEPTOR RELATED"/>
    <property type="match status" value="1"/>
</dbReference>
<sequence length="199" mass="22439">MDVTSHLFRLGLNALLLFSIGSGETCFKDSCYFISSAEIGENWTKNRATCKGKGGDLVSIETEEEWKFINNQIQKKCIGQPNEWHIGLKKEQPDVWKWVNGKPLTIQKWQPGEPSGDGDVTVMSKDYPRKTQGLFNDLPGYKGAYICEIPRDSKGKARQNTTNHLYQEKMMGKGGNTQYMPYFNDNSSEAILDQTGVSQ</sequence>
<evidence type="ECO:0000259" key="2">
    <source>
        <dbReference type="PROSITE" id="PS50041"/>
    </source>
</evidence>
<dbReference type="InterPro" id="IPR050111">
    <property type="entry name" value="C-type_lectin/snaclec_domain"/>
</dbReference>
<accession>A0A9W9Z1V6</accession>
<evidence type="ECO:0000313" key="4">
    <source>
        <dbReference type="Proteomes" id="UP001163046"/>
    </source>
</evidence>
<evidence type="ECO:0000313" key="3">
    <source>
        <dbReference type="EMBL" id="KAJ7372829.1"/>
    </source>
</evidence>